<dbReference type="Proteomes" id="UP001652625">
    <property type="component" value="Chromosome 07"/>
</dbReference>
<accession>A0ABM4C5E7</accession>
<keyword evidence="1" id="KW-1185">Reference proteome</keyword>
<protein>
    <submittedName>
        <fullName evidence="2">Uncharacterized protein LOC136082209</fullName>
    </submittedName>
</protein>
<organism evidence="1 2">
    <name type="scientific">Hydra vulgaris</name>
    <name type="common">Hydra</name>
    <name type="synonym">Hydra attenuata</name>
    <dbReference type="NCBI Taxonomy" id="6087"/>
    <lineage>
        <taxon>Eukaryota</taxon>
        <taxon>Metazoa</taxon>
        <taxon>Cnidaria</taxon>
        <taxon>Hydrozoa</taxon>
        <taxon>Hydroidolina</taxon>
        <taxon>Anthoathecata</taxon>
        <taxon>Aplanulata</taxon>
        <taxon>Hydridae</taxon>
        <taxon>Hydra</taxon>
    </lineage>
</organism>
<dbReference type="InterPro" id="IPR052740">
    <property type="entry name" value="CE4"/>
</dbReference>
<dbReference type="RefSeq" id="XP_065656799.1">
    <property type="nucleotide sequence ID" value="XM_065800727.1"/>
</dbReference>
<evidence type="ECO:0000313" key="1">
    <source>
        <dbReference type="Proteomes" id="UP001652625"/>
    </source>
</evidence>
<dbReference type="PANTHER" id="PTHR45985">
    <property type="match status" value="1"/>
</dbReference>
<proteinExistence type="predicted"/>
<dbReference type="PANTHER" id="PTHR45985:SF3">
    <property type="entry name" value="CHITIN DEACETYLASE-LIKE 4"/>
    <property type="match status" value="1"/>
</dbReference>
<gene>
    <name evidence="2" type="primary">LOC136082209</name>
</gene>
<name>A0ABM4C5E7_HYDVU</name>
<sequence>MEKKTKVFLFRLAFGVGFAFLFAAVSAIFINQIYLEQRIEKVATQSDLLSGKDLSKNSNNLKIQLVPTEEAPHAATELAPVSLEKNVEKIKSLNLLTTKESQPTSTIITTELTTVEKNPESTEKPKVKKCKTKTCVPPKCRCPSVEIPDELPRNNTPQMIVIGMNDPINAKTSLVFNSLFKSTNTKKCSTKATFFVSNSDTEYSFVEMLYKKVTITSLKGYILNLKSHYSIFENF</sequence>
<reference evidence="2" key="1">
    <citation type="submission" date="2025-08" db="UniProtKB">
        <authorList>
            <consortium name="RefSeq"/>
        </authorList>
    </citation>
    <scope>IDENTIFICATION</scope>
</reference>
<evidence type="ECO:0000313" key="2">
    <source>
        <dbReference type="RefSeq" id="XP_065656799.1"/>
    </source>
</evidence>
<dbReference type="GeneID" id="136082209"/>